<dbReference type="PROSITE" id="PS50283">
    <property type="entry name" value="NA_SOLUT_SYMP_3"/>
    <property type="match status" value="1"/>
</dbReference>
<feature type="transmembrane region" description="Helical" evidence="12">
    <location>
        <begin position="379"/>
        <end position="398"/>
    </location>
</feature>
<evidence type="ECO:0000256" key="9">
    <source>
        <dbReference type="ARBA" id="ARBA00023136"/>
    </source>
</evidence>
<keyword evidence="10" id="KW-0739">Sodium transport</keyword>
<dbReference type="WBParaSite" id="PSAMB.scaffold4976size13000.g25632.t1">
    <property type="protein sequence ID" value="PSAMB.scaffold4976size13000.g25632.t1"/>
    <property type="gene ID" value="PSAMB.scaffold4976size13000.g25632"/>
</dbReference>
<feature type="transmembrane region" description="Helical" evidence="12">
    <location>
        <begin position="79"/>
        <end position="100"/>
    </location>
</feature>
<dbReference type="Proteomes" id="UP000887566">
    <property type="component" value="Unplaced"/>
</dbReference>
<dbReference type="InterPro" id="IPR038377">
    <property type="entry name" value="Na/Glc_symporter_sf"/>
</dbReference>
<evidence type="ECO:0000256" key="6">
    <source>
        <dbReference type="ARBA" id="ARBA00022989"/>
    </source>
</evidence>
<keyword evidence="4" id="KW-1003">Cell membrane</keyword>
<feature type="transmembrane region" description="Helical" evidence="12">
    <location>
        <begin position="6"/>
        <end position="28"/>
    </location>
</feature>
<evidence type="ECO:0000256" key="3">
    <source>
        <dbReference type="ARBA" id="ARBA00022448"/>
    </source>
</evidence>
<evidence type="ECO:0000256" key="4">
    <source>
        <dbReference type="ARBA" id="ARBA00022475"/>
    </source>
</evidence>
<dbReference type="InterPro" id="IPR051163">
    <property type="entry name" value="Sodium:Solute_Symporter_SSF"/>
</dbReference>
<dbReference type="InterPro" id="IPR001734">
    <property type="entry name" value="Na/solute_symporter"/>
</dbReference>
<evidence type="ECO:0000256" key="11">
    <source>
        <dbReference type="RuleBase" id="RU362091"/>
    </source>
</evidence>
<keyword evidence="7" id="KW-0915">Sodium</keyword>
<feature type="transmembrane region" description="Helical" evidence="12">
    <location>
        <begin position="404"/>
        <end position="425"/>
    </location>
</feature>
<keyword evidence="5 12" id="KW-0812">Transmembrane</keyword>
<sequence>MGHFMLIDYVIFLATLAVSVLIGVYFGFAKGGQQSTKEFLLGDRRMPVIPTALSLMVSFQSGILILGFSSEMYMKGTNIIFHAVGVVIALPLAAWIYQPIFYKLQLTSAYEYLELRYNSVLVRKIGSLLFMLTTLLYMSIAMYAPAIALCAVSGLSVEFLVVATGLACTFYTALGGLKAVVWTDAFQAVVMYVGFLLIIIEGIRKVGGIDKVWSIGVDGGRIRADLDPNPFVYMSVWTVMLGTAFGWVSIYGTNQTAVQRYTSLSSLRKARLSLLLVIPGVLLMIPMVCFTGVLMYAYYAHCDPLDLKLISNRDQLLPYFTVEVLSSIHGLPGIFLASLYSGTLSTVSSGLNSIAAVVWEDFLKPKFEHRISDQRATQITKLTAFLFGMLAIFLALLAQHLGGVLQAAMTVINVFGGPLSGMFLFGMLFPWANKQGALAGVAVSVGVVGWICTGAQIIKPYQQSLPRSTAGCTNSSLFPGADTFNETMLAGLLNSTALPLEDVQLNGISYVYKLSYKLYGVVGILLVFLVGAPVSLITSRLQIDTTLSDLMWPQLTTICCCLLPRQFKQSMESNHVKSRVKVIVSPRKKQLNRDRGERIRSLLCEQGLKESGCEQPMLYKLEAHRKSLESILA</sequence>
<feature type="transmembrane region" description="Helical" evidence="12">
    <location>
        <begin position="121"/>
        <end position="140"/>
    </location>
</feature>
<feature type="transmembrane region" description="Helical" evidence="12">
    <location>
        <begin position="437"/>
        <end position="458"/>
    </location>
</feature>
<comment type="subcellular location">
    <subcellularLocation>
        <location evidence="1">Cell membrane</location>
        <topology evidence="1">Multi-pass membrane protein</topology>
    </subcellularLocation>
</comment>
<evidence type="ECO:0000256" key="10">
    <source>
        <dbReference type="ARBA" id="ARBA00023201"/>
    </source>
</evidence>
<dbReference type="GO" id="GO:0015293">
    <property type="term" value="F:symporter activity"/>
    <property type="evidence" value="ECO:0007669"/>
    <property type="project" value="TreeGrafter"/>
</dbReference>
<feature type="transmembrane region" description="Helical" evidence="12">
    <location>
        <begin position="231"/>
        <end position="251"/>
    </location>
</feature>
<dbReference type="GO" id="GO:0006814">
    <property type="term" value="P:sodium ion transport"/>
    <property type="evidence" value="ECO:0007669"/>
    <property type="project" value="UniProtKB-KW"/>
</dbReference>
<evidence type="ECO:0000256" key="2">
    <source>
        <dbReference type="ARBA" id="ARBA00006434"/>
    </source>
</evidence>
<feature type="transmembrane region" description="Helical" evidence="12">
    <location>
        <begin position="48"/>
        <end position="67"/>
    </location>
</feature>
<name>A0A914WPX1_9BILA</name>
<evidence type="ECO:0000256" key="12">
    <source>
        <dbReference type="SAM" id="Phobius"/>
    </source>
</evidence>
<proteinExistence type="inferred from homology"/>
<keyword evidence="3" id="KW-0813">Transport</keyword>
<evidence type="ECO:0000313" key="13">
    <source>
        <dbReference type="Proteomes" id="UP000887566"/>
    </source>
</evidence>
<dbReference type="NCBIfam" id="TIGR00813">
    <property type="entry name" value="sss"/>
    <property type="match status" value="1"/>
</dbReference>
<keyword evidence="8" id="KW-0406">Ion transport</keyword>
<dbReference type="GO" id="GO:0005886">
    <property type="term" value="C:plasma membrane"/>
    <property type="evidence" value="ECO:0007669"/>
    <property type="project" value="UniProtKB-SubCell"/>
</dbReference>
<feature type="transmembrane region" description="Helical" evidence="12">
    <location>
        <begin position="518"/>
        <end position="538"/>
    </location>
</feature>
<dbReference type="PANTHER" id="PTHR42985:SF40">
    <property type="entry name" value="LD47995P-RELATED"/>
    <property type="match status" value="1"/>
</dbReference>
<evidence type="ECO:0000256" key="7">
    <source>
        <dbReference type="ARBA" id="ARBA00023053"/>
    </source>
</evidence>
<reference evidence="14" key="1">
    <citation type="submission" date="2022-11" db="UniProtKB">
        <authorList>
            <consortium name="WormBaseParasite"/>
        </authorList>
    </citation>
    <scope>IDENTIFICATION</scope>
</reference>
<evidence type="ECO:0000256" key="1">
    <source>
        <dbReference type="ARBA" id="ARBA00004651"/>
    </source>
</evidence>
<dbReference type="AlphaFoldDB" id="A0A914WPX1"/>
<keyword evidence="6 12" id="KW-1133">Transmembrane helix</keyword>
<evidence type="ECO:0000256" key="8">
    <source>
        <dbReference type="ARBA" id="ARBA00023065"/>
    </source>
</evidence>
<organism evidence="13 14">
    <name type="scientific">Plectus sambesii</name>
    <dbReference type="NCBI Taxonomy" id="2011161"/>
    <lineage>
        <taxon>Eukaryota</taxon>
        <taxon>Metazoa</taxon>
        <taxon>Ecdysozoa</taxon>
        <taxon>Nematoda</taxon>
        <taxon>Chromadorea</taxon>
        <taxon>Plectida</taxon>
        <taxon>Plectina</taxon>
        <taxon>Plectoidea</taxon>
        <taxon>Plectidae</taxon>
        <taxon>Plectus</taxon>
    </lineage>
</organism>
<evidence type="ECO:0000256" key="5">
    <source>
        <dbReference type="ARBA" id="ARBA00022692"/>
    </source>
</evidence>
<keyword evidence="13" id="KW-1185">Reference proteome</keyword>
<accession>A0A914WPX1</accession>
<dbReference type="PANTHER" id="PTHR42985">
    <property type="entry name" value="SODIUM-COUPLED MONOCARBOXYLATE TRANSPORTER"/>
    <property type="match status" value="1"/>
</dbReference>
<feature type="transmembrane region" description="Helical" evidence="12">
    <location>
        <begin position="272"/>
        <end position="299"/>
    </location>
</feature>
<evidence type="ECO:0000313" key="14">
    <source>
        <dbReference type="WBParaSite" id="PSAMB.scaffold4976size13000.g25632.t1"/>
    </source>
</evidence>
<dbReference type="CDD" id="cd11492">
    <property type="entry name" value="SLC5sbd_NIS-SMVT"/>
    <property type="match status" value="1"/>
</dbReference>
<dbReference type="Gene3D" id="1.20.1730.10">
    <property type="entry name" value="Sodium/glucose cotransporter"/>
    <property type="match status" value="1"/>
</dbReference>
<comment type="similarity">
    <text evidence="2 11">Belongs to the sodium:solute symporter (SSF) (TC 2.A.21) family.</text>
</comment>
<feature type="transmembrane region" description="Helical" evidence="12">
    <location>
        <begin position="179"/>
        <end position="200"/>
    </location>
</feature>
<protein>
    <submittedName>
        <fullName evidence="14">Sodium-dependent multivitamin transporter</fullName>
    </submittedName>
</protein>
<dbReference type="Pfam" id="PF00474">
    <property type="entry name" value="SSF"/>
    <property type="match status" value="1"/>
</dbReference>
<keyword evidence="9 12" id="KW-0472">Membrane</keyword>
<feature type="transmembrane region" description="Helical" evidence="12">
    <location>
        <begin position="146"/>
        <end position="172"/>
    </location>
</feature>